<evidence type="ECO:0000313" key="8">
    <source>
        <dbReference type="Proteomes" id="UP000053831"/>
    </source>
</evidence>
<feature type="region of interest" description="Disordered" evidence="5">
    <location>
        <begin position="48"/>
        <end position="83"/>
    </location>
</feature>
<feature type="transmembrane region" description="Helical" evidence="6">
    <location>
        <begin position="86"/>
        <end position="110"/>
    </location>
</feature>
<gene>
    <name evidence="7" type="ORF">ESCO_000894</name>
</gene>
<evidence type="ECO:0008006" key="9">
    <source>
        <dbReference type="Google" id="ProtNLM"/>
    </source>
</evidence>
<dbReference type="AlphaFoldDB" id="A0A0M8N2M9"/>
<feature type="compositionally biased region" description="Polar residues" evidence="5">
    <location>
        <begin position="124"/>
        <end position="136"/>
    </location>
</feature>
<accession>A0A0M8N2M9</accession>
<sequence length="238" mass="24329">MGPATCGFEATESTECFTWVVSTTAKTDTSIEPYTLYACSATGGQGTLLTRDPAWPDPTTPAVPPPQATSATPAPPPESSKSSTNLGAIIGGAVGGGAGLGLIGLAAFLIMRRKKKSDAAAAQPDSTFPQPMSPTSPDGAYANAAQPGYQYGPLPPQPGALQPNYDPNMAYNGQAYQQYPPQQQYGGYAPQQVYAANLPASSSTSPPPVSPNSPQPSELNANAVPLGAESNRAELPSS</sequence>
<feature type="region of interest" description="Disordered" evidence="5">
    <location>
        <begin position="119"/>
        <end position="238"/>
    </location>
</feature>
<feature type="compositionally biased region" description="Pro residues" evidence="5">
    <location>
        <begin position="55"/>
        <end position="78"/>
    </location>
</feature>
<reference evidence="7 8" key="1">
    <citation type="submission" date="2015-07" db="EMBL/GenBank/DDBJ databases">
        <title>The genome of the fungus Escovopsis weberi, a specialized disease agent of ant agriculture.</title>
        <authorList>
            <person name="de Man T.J."/>
            <person name="Stajich J.E."/>
            <person name="Kubicek C.P."/>
            <person name="Chenthamara K."/>
            <person name="Atanasova L."/>
            <person name="Druzhinina I.S."/>
            <person name="Birnbaum S."/>
            <person name="Barribeau S.M."/>
            <person name="Teiling C."/>
            <person name="Suen G."/>
            <person name="Currie C."/>
            <person name="Gerardo N.M."/>
        </authorList>
    </citation>
    <scope>NUCLEOTIDE SEQUENCE [LARGE SCALE GENOMIC DNA]</scope>
</reference>
<evidence type="ECO:0000256" key="4">
    <source>
        <dbReference type="ARBA" id="ARBA00023136"/>
    </source>
</evidence>
<protein>
    <recommendedName>
        <fullName evidence="9">Carcinoembryonic antigen-related cell adhesion molecule 1</fullName>
    </recommendedName>
</protein>
<feature type="compositionally biased region" description="Low complexity" evidence="5">
    <location>
        <begin position="170"/>
        <end position="204"/>
    </location>
</feature>
<proteinExistence type="predicted"/>
<dbReference type="OrthoDB" id="4814718at2759"/>
<dbReference type="EMBL" id="LGSR01000020">
    <property type="protein sequence ID" value="KOS19324.1"/>
    <property type="molecule type" value="Genomic_DNA"/>
</dbReference>
<evidence type="ECO:0000313" key="7">
    <source>
        <dbReference type="EMBL" id="KOS19324.1"/>
    </source>
</evidence>
<dbReference type="STRING" id="150374.A0A0M8N2M9"/>
<dbReference type="GO" id="GO:0016020">
    <property type="term" value="C:membrane"/>
    <property type="evidence" value="ECO:0007669"/>
    <property type="project" value="UniProtKB-SubCell"/>
</dbReference>
<dbReference type="InterPro" id="IPR051694">
    <property type="entry name" value="Immunoregulatory_rcpt-like"/>
</dbReference>
<dbReference type="PANTHER" id="PTHR15549:SF26">
    <property type="entry name" value="AXIAL BUDDING PATTERN PROTEIN 2-RELATED"/>
    <property type="match status" value="1"/>
</dbReference>
<evidence type="ECO:0000256" key="1">
    <source>
        <dbReference type="ARBA" id="ARBA00004167"/>
    </source>
</evidence>
<evidence type="ECO:0000256" key="5">
    <source>
        <dbReference type="SAM" id="MobiDB-lite"/>
    </source>
</evidence>
<comment type="subcellular location">
    <subcellularLocation>
        <location evidence="1">Membrane</location>
        <topology evidence="1">Single-pass membrane protein</topology>
    </subcellularLocation>
</comment>
<dbReference type="GO" id="GO:0071944">
    <property type="term" value="C:cell periphery"/>
    <property type="evidence" value="ECO:0007669"/>
    <property type="project" value="UniProtKB-ARBA"/>
</dbReference>
<organism evidence="7 8">
    <name type="scientific">Escovopsis weberi</name>
    <dbReference type="NCBI Taxonomy" id="150374"/>
    <lineage>
        <taxon>Eukaryota</taxon>
        <taxon>Fungi</taxon>
        <taxon>Dikarya</taxon>
        <taxon>Ascomycota</taxon>
        <taxon>Pezizomycotina</taxon>
        <taxon>Sordariomycetes</taxon>
        <taxon>Hypocreomycetidae</taxon>
        <taxon>Hypocreales</taxon>
        <taxon>Hypocreaceae</taxon>
        <taxon>Escovopsis</taxon>
    </lineage>
</organism>
<keyword evidence="4 6" id="KW-0472">Membrane</keyword>
<comment type="caution">
    <text evidence="7">The sequence shown here is derived from an EMBL/GenBank/DDBJ whole genome shotgun (WGS) entry which is preliminary data.</text>
</comment>
<evidence type="ECO:0000256" key="3">
    <source>
        <dbReference type="ARBA" id="ARBA00022989"/>
    </source>
</evidence>
<dbReference type="Proteomes" id="UP000053831">
    <property type="component" value="Unassembled WGS sequence"/>
</dbReference>
<dbReference type="PANTHER" id="PTHR15549">
    <property type="entry name" value="PAIRED IMMUNOGLOBULIN-LIKE TYPE 2 RECEPTOR"/>
    <property type="match status" value="1"/>
</dbReference>
<name>A0A0M8N2M9_ESCWE</name>
<keyword evidence="3 6" id="KW-1133">Transmembrane helix</keyword>
<keyword evidence="8" id="KW-1185">Reference proteome</keyword>
<evidence type="ECO:0000256" key="6">
    <source>
        <dbReference type="SAM" id="Phobius"/>
    </source>
</evidence>
<feature type="compositionally biased region" description="Pro residues" evidence="5">
    <location>
        <begin position="205"/>
        <end position="214"/>
    </location>
</feature>
<evidence type="ECO:0000256" key="2">
    <source>
        <dbReference type="ARBA" id="ARBA00022692"/>
    </source>
</evidence>
<keyword evidence="2 6" id="KW-0812">Transmembrane</keyword>